<evidence type="ECO:0000313" key="4">
    <source>
        <dbReference type="Proteomes" id="UP001141806"/>
    </source>
</evidence>
<dbReference type="Pfam" id="PF03171">
    <property type="entry name" value="2OG-FeII_Oxy"/>
    <property type="match status" value="1"/>
</dbReference>
<dbReference type="InterPro" id="IPR044861">
    <property type="entry name" value="IPNS-like_FE2OG_OXY"/>
</dbReference>
<dbReference type="OrthoDB" id="659818at2759"/>
<dbReference type="Gene3D" id="2.60.120.330">
    <property type="entry name" value="B-lactam Antibiotic, Isopenicillin N Synthase, Chain"/>
    <property type="match status" value="2"/>
</dbReference>
<gene>
    <name evidence="3" type="ORF">NE237_010083</name>
</gene>
<organism evidence="3 4">
    <name type="scientific">Protea cynaroides</name>
    <dbReference type="NCBI Taxonomy" id="273540"/>
    <lineage>
        <taxon>Eukaryota</taxon>
        <taxon>Viridiplantae</taxon>
        <taxon>Streptophyta</taxon>
        <taxon>Embryophyta</taxon>
        <taxon>Tracheophyta</taxon>
        <taxon>Spermatophyta</taxon>
        <taxon>Magnoliopsida</taxon>
        <taxon>Proteales</taxon>
        <taxon>Proteaceae</taxon>
        <taxon>Protea</taxon>
    </lineage>
</organism>
<proteinExistence type="predicted"/>
<dbReference type="Proteomes" id="UP001141806">
    <property type="component" value="Unassembled WGS sequence"/>
</dbReference>
<feature type="domain" description="Isopenicillin N synthase-like Fe(2+) 2OG dioxygenase" evidence="2">
    <location>
        <begin position="250"/>
        <end position="290"/>
    </location>
</feature>
<protein>
    <recommendedName>
        <fullName evidence="2">Isopenicillin N synthase-like Fe(2+) 2OG dioxygenase domain-containing protein</fullName>
    </recommendedName>
</protein>
<dbReference type="PANTHER" id="PTHR34945:SF2">
    <property type="entry name" value="2-OXOGLUTARATE (2OG) AND FE(II)-DEPENDENT OXYGENASE SUPERFAMILY PROTEIN"/>
    <property type="match status" value="1"/>
</dbReference>
<dbReference type="AlphaFoldDB" id="A0A9Q0R0W9"/>
<reference evidence="3" key="1">
    <citation type="journal article" date="2023" name="Plant J.">
        <title>The genome of the king protea, Protea cynaroides.</title>
        <authorList>
            <person name="Chang J."/>
            <person name="Duong T.A."/>
            <person name="Schoeman C."/>
            <person name="Ma X."/>
            <person name="Roodt D."/>
            <person name="Barker N."/>
            <person name="Li Z."/>
            <person name="Van de Peer Y."/>
            <person name="Mizrachi E."/>
        </authorList>
    </citation>
    <scope>NUCLEOTIDE SEQUENCE</scope>
    <source>
        <tissue evidence="3">Young leaves</tissue>
    </source>
</reference>
<evidence type="ECO:0000259" key="2">
    <source>
        <dbReference type="Pfam" id="PF03171"/>
    </source>
</evidence>
<dbReference type="SUPFAM" id="SSF51197">
    <property type="entry name" value="Clavaminate synthase-like"/>
    <property type="match status" value="1"/>
</dbReference>
<comment type="caution">
    <text evidence="3">The sequence shown here is derived from an EMBL/GenBank/DDBJ whole genome shotgun (WGS) entry which is preliminary data.</text>
</comment>
<accession>A0A9Q0R0W9</accession>
<evidence type="ECO:0000313" key="3">
    <source>
        <dbReference type="EMBL" id="KAJ4979303.1"/>
    </source>
</evidence>
<evidence type="ECO:0000256" key="1">
    <source>
        <dbReference type="SAM" id="MobiDB-lite"/>
    </source>
</evidence>
<dbReference type="PANTHER" id="PTHR34945">
    <property type="entry name" value="2-OXOGLUTARATE (2OG) AND FE(II)-DEPENDENT OXYGENASE SUPERFAMILY PROTEIN"/>
    <property type="match status" value="1"/>
</dbReference>
<keyword evidence="4" id="KW-1185">Reference proteome</keyword>
<sequence>MASSAEDHHHHQPQTPYGSTVAPPSTPTTQADRLSTSHAADALSRLIHRLPPTLSLPTRLAPPKTSPPIVSFSSQNLPYEIRSSSSKLSFFQLTNHSIPSQLAFSAEIESLSLFNLPPDKKQQFFPRNWPLGFDEDEEDDGDGNSTVSLCLSADCPTKSTELDLPSLTEFSRAMEKVGLEIIEALSRAVGFENPLRSREDEDKKSESRPWSSLVWISEGVAGNKPVFNGRFYPYIVALQYQIRCRKYSLLADSGWVSVSPQVDSVLVTIGDIAQVWSNGKLKKVRGTAVASLGDEDKSRCISMSLLVTLPLESSISPVLPLAITVDGEDDNRTKADNENEVQSCDQKRVFQSFSLEDYAWRVYNERLLFKDPLDRYRT</sequence>
<dbReference type="EMBL" id="JAMYWD010000002">
    <property type="protein sequence ID" value="KAJ4979303.1"/>
    <property type="molecule type" value="Genomic_DNA"/>
</dbReference>
<feature type="compositionally biased region" description="Polar residues" evidence="1">
    <location>
        <begin position="27"/>
        <end position="38"/>
    </location>
</feature>
<name>A0A9Q0R0W9_9MAGN</name>
<dbReference type="InterPro" id="IPR027443">
    <property type="entry name" value="IPNS-like_sf"/>
</dbReference>
<feature type="region of interest" description="Disordered" evidence="1">
    <location>
        <begin position="1"/>
        <end position="40"/>
    </location>
</feature>